<feature type="compositionally biased region" description="Acidic residues" evidence="1">
    <location>
        <begin position="149"/>
        <end position="158"/>
    </location>
</feature>
<feature type="compositionally biased region" description="Basic and acidic residues" evidence="1">
    <location>
        <begin position="268"/>
        <end position="277"/>
    </location>
</feature>
<feature type="compositionally biased region" description="Basic and acidic residues" evidence="1">
    <location>
        <begin position="336"/>
        <end position="346"/>
    </location>
</feature>
<feature type="compositionally biased region" description="Acidic residues" evidence="1">
    <location>
        <begin position="114"/>
        <end position="126"/>
    </location>
</feature>
<sequence length="629" mass="69964">MAPIDRREHRLQRIRGAGTNAVQAKFAFNLGGAPLPPQRSSRRTPQPRQASLPPSSARKTPGTATRRTTGSAQRHRSASVQRSSTSKPLQQIRELVTPKLGKRKRGSTHAQSANDDDDGSLDELSPENDTHARSVEKSRRAPATASPILEEEEDEGPDELSVFGADTAMSSTRKTAHTPIALESTPIARASGSASVAALAQDEEGSEDELSPPRTAATTSRKLPKQPESPPPPALPSDDDLDEISPIQPTVVEADRLPTATPSTRKVSTREKAQRMVEDDEDEEEEDELQTTPATNNRRRTVQTEPPRPADVSDNEDELSPERQQTKQSLKRKTHKVDGREDERPQEPSLRSTQNKQKPNRPAQKDPESGASAEEASEDEEDEADPIARTRKTRPKAPRKERPTQPPKKRQKRNGAVDIINVMRLKGLSKGVAIRGVTVADTTRTIAQDIIETEVQRQNQTLERTQHPGQRRAIKGQANAILAFNERFEDWMLDLQDANDSGSRYLNKLKEIKQNNGAMRRDILRMQRDRQEVALEYDEVVHGHKRQKNEYESRQKLSTTMFDIEAAIQRGKQRARAEGREDEGPEMPLRMLLGHVSRGVGSTHGGLLSYVRKFNGVLERAAGFLEGRA</sequence>
<evidence type="ECO:0000256" key="1">
    <source>
        <dbReference type="SAM" id="MobiDB-lite"/>
    </source>
</evidence>
<feature type="compositionally biased region" description="Basic and acidic residues" evidence="1">
    <location>
        <begin position="128"/>
        <end position="139"/>
    </location>
</feature>
<dbReference type="AlphaFoldDB" id="A0A6A5WGS3"/>
<reference evidence="3" key="1">
    <citation type="journal article" date="2020" name="Stud. Mycol.">
        <title>101 Dothideomycetes genomes: a test case for predicting lifestyles and emergence of pathogens.</title>
        <authorList>
            <person name="Haridas S."/>
            <person name="Albert R."/>
            <person name="Binder M."/>
            <person name="Bloem J."/>
            <person name="Labutti K."/>
            <person name="Salamov A."/>
            <person name="Andreopoulos B."/>
            <person name="Baker S."/>
            <person name="Barry K."/>
            <person name="Bills G."/>
            <person name="Bluhm B."/>
            <person name="Cannon C."/>
            <person name="Castanera R."/>
            <person name="Culley D."/>
            <person name="Daum C."/>
            <person name="Ezra D."/>
            <person name="Gonzalez J."/>
            <person name="Henrissat B."/>
            <person name="Kuo A."/>
            <person name="Liang C."/>
            <person name="Lipzen A."/>
            <person name="Lutzoni F."/>
            <person name="Magnuson J."/>
            <person name="Mondo S."/>
            <person name="Nolan M."/>
            <person name="Ohm R."/>
            <person name="Pangilinan J."/>
            <person name="Park H.-J."/>
            <person name="Ramirez L."/>
            <person name="Alfaro M."/>
            <person name="Sun H."/>
            <person name="Tritt A."/>
            <person name="Yoshinaga Y."/>
            <person name="Zwiers L.-H."/>
            <person name="Turgeon B."/>
            <person name="Goodwin S."/>
            <person name="Spatafora J."/>
            <person name="Crous P."/>
            <person name="Grigoriev I."/>
        </authorList>
    </citation>
    <scope>NUCLEOTIDE SEQUENCE</scope>
    <source>
        <strain evidence="3">CBS 123094</strain>
    </source>
</reference>
<proteinExistence type="predicted"/>
<feature type="region of interest" description="Disordered" evidence="1">
    <location>
        <begin position="28"/>
        <end position="418"/>
    </location>
</feature>
<dbReference type="Pfam" id="PF20994">
    <property type="entry name" value="CENPU"/>
    <property type="match status" value="1"/>
</dbReference>
<protein>
    <recommendedName>
        <fullName evidence="2">Inner kinetochore subunit AME1 domain-containing protein</fullName>
    </recommendedName>
</protein>
<evidence type="ECO:0000313" key="3">
    <source>
        <dbReference type="EMBL" id="KAF2000637.1"/>
    </source>
</evidence>
<dbReference type="InterPro" id="IPR048743">
    <property type="entry name" value="AME1"/>
</dbReference>
<feature type="domain" description="Inner kinetochore subunit AME1" evidence="2">
    <location>
        <begin position="433"/>
        <end position="619"/>
    </location>
</feature>
<evidence type="ECO:0000259" key="2">
    <source>
        <dbReference type="Pfam" id="PF20994"/>
    </source>
</evidence>
<name>A0A6A5WGS3_9PLEO</name>
<gene>
    <name evidence="3" type="ORF">P154DRAFT_192141</name>
</gene>
<feature type="compositionally biased region" description="Acidic residues" evidence="1">
    <location>
        <begin position="375"/>
        <end position="385"/>
    </location>
</feature>
<feature type="compositionally biased region" description="Polar residues" evidence="1">
    <location>
        <begin position="52"/>
        <end position="89"/>
    </location>
</feature>
<accession>A0A6A5WGS3</accession>
<organism evidence="3 4">
    <name type="scientific">Amniculicola lignicola CBS 123094</name>
    <dbReference type="NCBI Taxonomy" id="1392246"/>
    <lineage>
        <taxon>Eukaryota</taxon>
        <taxon>Fungi</taxon>
        <taxon>Dikarya</taxon>
        <taxon>Ascomycota</taxon>
        <taxon>Pezizomycotina</taxon>
        <taxon>Dothideomycetes</taxon>
        <taxon>Pleosporomycetidae</taxon>
        <taxon>Pleosporales</taxon>
        <taxon>Amniculicolaceae</taxon>
        <taxon>Amniculicola</taxon>
    </lineage>
</organism>
<feature type="compositionally biased region" description="Acidic residues" evidence="1">
    <location>
        <begin position="278"/>
        <end position="289"/>
    </location>
</feature>
<feature type="compositionally biased region" description="Acidic residues" evidence="1">
    <location>
        <begin position="201"/>
        <end position="210"/>
    </location>
</feature>
<dbReference type="OrthoDB" id="5377952at2759"/>
<dbReference type="Proteomes" id="UP000799779">
    <property type="component" value="Unassembled WGS sequence"/>
</dbReference>
<keyword evidence="4" id="KW-1185">Reference proteome</keyword>
<evidence type="ECO:0000313" key="4">
    <source>
        <dbReference type="Proteomes" id="UP000799779"/>
    </source>
</evidence>
<dbReference type="EMBL" id="ML977587">
    <property type="protein sequence ID" value="KAF2000637.1"/>
    <property type="molecule type" value="Genomic_DNA"/>
</dbReference>